<evidence type="ECO:0000313" key="3">
    <source>
        <dbReference type="Proteomes" id="UP000283383"/>
    </source>
</evidence>
<gene>
    <name evidence="2" type="ORF">GcM3_040036</name>
</gene>
<dbReference type="Proteomes" id="UP000283383">
    <property type="component" value="Unassembled WGS sequence"/>
</dbReference>
<name>A0A420J2E0_9PEZI</name>
<sequence length="140" mass="16037">MWSRNNLFAYAFIFVCIYNSVMARISIPLNFEGAKHDANCLISPADGYTVFAKALIDVYAKKCCEDLYRRKNGKSQILFSPREWQKGSPKRYYGQVFTTPDGSAFYEQPLKAVNRLSKEVLVSRWFLTGNIRQGLAKSMV</sequence>
<dbReference type="EMBL" id="MCBQ01004069">
    <property type="protein sequence ID" value="RKF80966.1"/>
    <property type="molecule type" value="Genomic_DNA"/>
</dbReference>
<comment type="caution">
    <text evidence="2">The sequence shown here is derived from an EMBL/GenBank/DDBJ whole genome shotgun (WGS) entry which is preliminary data.</text>
</comment>
<feature type="chain" id="PRO_5019141375" description="Secreted effector protein" evidence="1">
    <location>
        <begin position="24"/>
        <end position="140"/>
    </location>
</feature>
<organism evidence="2 3">
    <name type="scientific">Golovinomyces cichoracearum</name>
    <dbReference type="NCBI Taxonomy" id="62708"/>
    <lineage>
        <taxon>Eukaryota</taxon>
        <taxon>Fungi</taxon>
        <taxon>Dikarya</taxon>
        <taxon>Ascomycota</taxon>
        <taxon>Pezizomycotina</taxon>
        <taxon>Leotiomycetes</taxon>
        <taxon>Erysiphales</taxon>
        <taxon>Erysiphaceae</taxon>
        <taxon>Golovinomyces</taxon>
    </lineage>
</organism>
<protein>
    <recommendedName>
        <fullName evidence="4">Secreted effector protein</fullName>
    </recommendedName>
</protein>
<evidence type="ECO:0008006" key="4">
    <source>
        <dbReference type="Google" id="ProtNLM"/>
    </source>
</evidence>
<keyword evidence="1" id="KW-0732">Signal</keyword>
<reference evidence="2 3" key="1">
    <citation type="journal article" date="2018" name="BMC Genomics">
        <title>Comparative genome analyses reveal sequence features reflecting distinct modes of host-adaptation between dicot and monocot powdery mildew.</title>
        <authorList>
            <person name="Wu Y."/>
            <person name="Ma X."/>
            <person name="Pan Z."/>
            <person name="Kale S.D."/>
            <person name="Song Y."/>
            <person name="King H."/>
            <person name="Zhang Q."/>
            <person name="Presley C."/>
            <person name="Deng X."/>
            <person name="Wei C.I."/>
            <person name="Xiao S."/>
        </authorList>
    </citation>
    <scope>NUCLEOTIDE SEQUENCE [LARGE SCALE GENOMIC DNA]</scope>
    <source>
        <strain evidence="2">UMSG3</strain>
    </source>
</reference>
<evidence type="ECO:0000256" key="1">
    <source>
        <dbReference type="SAM" id="SignalP"/>
    </source>
</evidence>
<evidence type="ECO:0000313" key="2">
    <source>
        <dbReference type="EMBL" id="RKF80966.1"/>
    </source>
</evidence>
<keyword evidence="3" id="KW-1185">Reference proteome</keyword>
<dbReference type="AlphaFoldDB" id="A0A420J2E0"/>
<proteinExistence type="predicted"/>
<accession>A0A420J2E0</accession>
<feature type="signal peptide" evidence="1">
    <location>
        <begin position="1"/>
        <end position="23"/>
    </location>
</feature>